<sequence>MTDPTPPTALLVMEENRRSDVYPPALLEEIGRIARWQGPPLTRAQLASDPGVLAGVDVLLTGWGAPVLDAGLLGHAPELRAVLVAAGSVRPLTTPEFWARRIPIVSAAAANAVPVAEYTLAQILLGLKQVHRISREARENRGFPADPQVPGGYGSRVGLFGLGRIGRLVAAHLRHFDVDVLASDPMTDAATAHELGLRLVGTDELFATCDVVSLHAPLLPETEGLVGERLLSRLGEGATLINTARGGLVDEEEAVGVLRRRPDLTAVLDVTHPEPPDPDSPWFTLPNVVLTPHLAGAMGRERARMGELVLAELRRLVHGEPLQHAVDPDLAGSLA</sequence>
<evidence type="ECO:0000259" key="3">
    <source>
        <dbReference type="Pfam" id="PF02826"/>
    </source>
</evidence>
<dbReference type="Pfam" id="PF02826">
    <property type="entry name" value="2-Hacid_dh_C"/>
    <property type="match status" value="1"/>
</dbReference>
<dbReference type="EMBL" id="JAFLRJ010000018">
    <property type="protein sequence ID" value="MBO0510686.1"/>
    <property type="molecule type" value="Genomic_DNA"/>
</dbReference>
<dbReference type="InterPro" id="IPR050223">
    <property type="entry name" value="D-isomer_2-hydroxyacid_DH"/>
</dbReference>
<name>A0A939F2K2_9ACTN</name>
<dbReference type="InterPro" id="IPR006140">
    <property type="entry name" value="D-isomer_DH_NAD-bd"/>
</dbReference>
<dbReference type="PANTHER" id="PTHR10996">
    <property type="entry name" value="2-HYDROXYACID DEHYDROGENASE-RELATED"/>
    <property type="match status" value="1"/>
</dbReference>
<evidence type="ECO:0000313" key="5">
    <source>
        <dbReference type="Proteomes" id="UP000664167"/>
    </source>
</evidence>
<dbReference type="GO" id="GO:0030267">
    <property type="term" value="F:glyoxylate reductase (NADPH) activity"/>
    <property type="evidence" value="ECO:0007669"/>
    <property type="project" value="TreeGrafter"/>
</dbReference>
<dbReference type="Proteomes" id="UP000664167">
    <property type="component" value="Unassembled WGS sequence"/>
</dbReference>
<keyword evidence="2" id="KW-0520">NAD</keyword>
<dbReference type="RefSeq" id="WP_206959701.1">
    <property type="nucleotide sequence ID" value="NZ_BAAAJJ010000005.1"/>
</dbReference>
<proteinExistence type="predicted"/>
<dbReference type="GO" id="GO:0005829">
    <property type="term" value="C:cytosol"/>
    <property type="evidence" value="ECO:0007669"/>
    <property type="project" value="TreeGrafter"/>
</dbReference>
<organism evidence="4 5">
    <name type="scientific">Streptomyces beijiangensis</name>
    <dbReference type="NCBI Taxonomy" id="163361"/>
    <lineage>
        <taxon>Bacteria</taxon>
        <taxon>Bacillati</taxon>
        <taxon>Actinomycetota</taxon>
        <taxon>Actinomycetes</taxon>
        <taxon>Kitasatosporales</taxon>
        <taxon>Streptomycetaceae</taxon>
        <taxon>Streptomyces</taxon>
    </lineage>
</organism>
<dbReference type="GO" id="GO:0051287">
    <property type="term" value="F:NAD binding"/>
    <property type="evidence" value="ECO:0007669"/>
    <property type="project" value="InterPro"/>
</dbReference>
<dbReference type="InterPro" id="IPR029753">
    <property type="entry name" value="D-isomer_DH_CS"/>
</dbReference>
<evidence type="ECO:0000313" key="4">
    <source>
        <dbReference type="EMBL" id="MBO0510686.1"/>
    </source>
</evidence>
<comment type="caution">
    <text evidence="4">The sequence shown here is derived from an EMBL/GenBank/DDBJ whole genome shotgun (WGS) entry which is preliminary data.</text>
</comment>
<dbReference type="AlphaFoldDB" id="A0A939F2K2"/>
<dbReference type="PROSITE" id="PS00670">
    <property type="entry name" value="D_2_HYDROXYACID_DH_2"/>
    <property type="match status" value="1"/>
</dbReference>
<dbReference type="InterPro" id="IPR036291">
    <property type="entry name" value="NAD(P)-bd_dom_sf"/>
</dbReference>
<reference evidence="4" key="1">
    <citation type="submission" date="2021-03" db="EMBL/GenBank/DDBJ databases">
        <title>Streptomyces poriferae sp. nov., a novel marine sponge-derived Actinobacteria species with anti-MRSA activity.</title>
        <authorList>
            <person name="Sandoval-Powers M."/>
            <person name="Kralova S."/>
            <person name="Nguyen G.-S."/>
            <person name="Fawwal D."/>
            <person name="Degnes K."/>
            <person name="Klinkenberg G."/>
            <person name="Sletta H."/>
            <person name="Wentzel A."/>
            <person name="Liles M.R."/>
        </authorList>
    </citation>
    <scope>NUCLEOTIDE SEQUENCE</scope>
    <source>
        <strain evidence="4">DSM 41794</strain>
    </source>
</reference>
<evidence type="ECO:0000256" key="1">
    <source>
        <dbReference type="ARBA" id="ARBA00023002"/>
    </source>
</evidence>
<keyword evidence="1" id="KW-0560">Oxidoreductase</keyword>
<accession>A0A939F2K2</accession>
<feature type="domain" description="D-isomer specific 2-hydroxyacid dehydrogenase NAD-binding" evidence="3">
    <location>
        <begin position="121"/>
        <end position="295"/>
    </location>
</feature>
<dbReference type="PANTHER" id="PTHR10996:SF178">
    <property type="entry name" value="2-HYDROXYACID DEHYDROGENASE YGL185C-RELATED"/>
    <property type="match status" value="1"/>
</dbReference>
<dbReference type="SUPFAM" id="SSF51735">
    <property type="entry name" value="NAD(P)-binding Rossmann-fold domains"/>
    <property type="match status" value="1"/>
</dbReference>
<dbReference type="SUPFAM" id="SSF52283">
    <property type="entry name" value="Formate/glycerate dehydrogenase catalytic domain-like"/>
    <property type="match status" value="1"/>
</dbReference>
<dbReference type="CDD" id="cd12167">
    <property type="entry name" value="2-Hacid_dh_8"/>
    <property type="match status" value="1"/>
</dbReference>
<gene>
    <name evidence="4" type="ORF">J0695_02500</name>
</gene>
<dbReference type="GO" id="GO:0016618">
    <property type="term" value="F:hydroxypyruvate reductase [NAD(P)H] activity"/>
    <property type="evidence" value="ECO:0007669"/>
    <property type="project" value="TreeGrafter"/>
</dbReference>
<dbReference type="Gene3D" id="3.40.50.720">
    <property type="entry name" value="NAD(P)-binding Rossmann-like Domain"/>
    <property type="match status" value="2"/>
</dbReference>
<protein>
    <submittedName>
        <fullName evidence="4">Hydroxyacid dehydrogenase</fullName>
    </submittedName>
</protein>
<evidence type="ECO:0000256" key="2">
    <source>
        <dbReference type="ARBA" id="ARBA00023027"/>
    </source>
</evidence>
<keyword evidence="5" id="KW-1185">Reference proteome</keyword>